<evidence type="ECO:0000313" key="10">
    <source>
        <dbReference type="Proteomes" id="UP001208690"/>
    </source>
</evidence>
<evidence type="ECO:0000256" key="5">
    <source>
        <dbReference type="ARBA" id="ARBA00023004"/>
    </source>
</evidence>
<organism evidence="9 10">
    <name type="scientific">Roseobacter sinensis</name>
    <dbReference type="NCBI Taxonomy" id="2931391"/>
    <lineage>
        <taxon>Bacteria</taxon>
        <taxon>Pseudomonadati</taxon>
        <taxon>Pseudomonadota</taxon>
        <taxon>Alphaproteobacteria</taxon>
        <taxon>Rhodobacterales</taxon>
        <taxon>Roseobacteraceae</taxon>
        <taxon>Roseobacter</taxon>
    </lineage>
</organism>
<dbReference type="Gene3D" id="3.30.413.10">
    <property type="entry name" value="Sulfite Reductase Hemoprotein, domain 1"/>
    <property type="match status" value="2"/>
</dbReference>
<dbReference type="InterPro" id="IPR036136">
    <property type="entry name" value="Nit/Sulf_reduc_fer-like_dom_sf"/>
</dbReference>
<evidence type="ECO:0000256" key="7">
    <source>
        <dbReference type="SAM" id="MobiDB-lite"/>
    </source>
</evidence>
<keyword evidence="4 9" id="KW-0560">Oxidoreductase</keyword>
<dbReference type="Pfam" id="PF03460">
    <property type="entry name" value="NIR_SIR_ferr"/>
    <property type="match status" value="1"/>
</dbReference>
<gene>
    <name evidence="9" type="primary">cobG</name>
    <name evidence="9" type="ORF">MUB52_08065</name>
</gene>
<dbReference type="PANTHER" id="PTHR32439">
    <property type="entry name" value="FERREDOXIN--NITRITE REDUCTASE, CHLOROPLASTIC"/>
    <property type="match status" value="1"/>
</dbReference>
<dbReference type="InterPro" id="IPR051329">
    <property type="entry name" value="NIR_SIR_4Fe-4S"/>
</dbReference>
<keyword evidence="1" id="KW-0004">4Fe-4S</keyword>
<keyword evidence="2" id="KW-0349">Heme</keyword>
<feature type="domain" description="Nitrite/Sulfite reductase ferredoxin-like" evidence="8">
    <location>
        <begin position="17"/>
        <end position="81"/>
    </location>
</feature>
<dbReference type="PROSITE" id="PS00365">
    <property type="entry name" value="NIR_SIR"/>
    <property type="match status" value="1"/>
</dbReference>
<dbReference type="InterPro" id="IPR006066">
    <property type="entry name" value="NO2/SO3_Rdtase_FeS/sirohaem_BS"/>
</dbReference>
<dbReference type="Gene3D" id="3.90.480.10">
    <property type="entry name" value="Sulfite Reductase Hemoprotein,Domain 2"/>
    <property type="match status" value="1"/>
</dbReference>
<evidence type="ECO:0000256" key="1">
    <source>
        <dbReference type="ARBA" id="ARBA00022485"/>
    </source>
</evidence>
<accession>A0ABT3BCS7</accession>
<sequence length="378" mass="40492">MSAAPTVKGWCPGARRPMMSGDGLIVRVRPFFARLEREQALGLCAAARAFGNGFIDLTNRANLQIRGVAEADHERLLGALDDLGLLDATPEREARRNIVVTPFWERGDLSHRITRELLEGLDQLPPLPAKFGLAVDAGAEPVLSETSADIRVEQARGGVMVRADGVARGRVVDPGNVTAAVAELAQWFMRHRTPEDRRMAQTAARVALPASWQITPRLSPGPRPDVGTHPLGALIGAAFGQIEAQTLERLLSDTGTPAVRVTPWRMILLEDVQTASDPDFVCSGGSPLLTAQACAGAPFCTSATVETRALARRLALETDRDVHVSGCAKSCASKQAADVTLIGRDGRFDLVRSGHAWDAPQKTGLTPDEITTELKTPA</sequence>
<proteinExistence type="predicted"/>
<dbReference type="RefSeq" id="WP_263843704.1">
    <property type="nucleotide sequence ID" value="NZ_JALIEB010000004.1"/>
</dbReference>
<keyword evidence="3" id="KW-0479">Metal-binding</keyword>
<dbReference type="InterPro" id="IPR005117">
    <property type="entry name" value="NiRdtase/SiRdtase_haem-b_fer"/>
</dbReference>
<reference evidence="9 10" key="1">
    <citation type="submission" date="2022-04" db="EMBL/GenBank/DDBJ databases">
        <title>Roseobacter sp. WL0113 is a bacterium isolated from neritic sediment.</title>
        <authorList>
            <person name="Wang L."/>
            <person name="He W."/>
            <person name="Zhang D.-F."/>
        </authorList>
    </citation>
    <scope>NUCLEOTIDE SEQUENCE [LARGE SCALE GENOMIC DNA]</scope>
    <source>
        <strain evidence="9 10">WL0113</strain>
    </source>
</reference>
<dbReference type="SUPFAM" id="SSF56014">
    <property type="entry name" value="Nitrite and sulphite reductase 4Fe-4S domain-like"/>
    <property type="match status" value="2"/>
</dbReference>
<evidence type="ECO:0000259" key="8">
    <source>
        <dbReference type="Pfam" id="PF03460"/>
    </source>
</evidence>
<evidence type="ECO:0000256" key="2">
    <source>
        <dbReference type="ARBA" id="ARBA00022617"/>
    </source>
</evidence>
<keyword evidence="6" id="KW-0411">Iron-sulfur</keyword>
<dbReference type="InterPro" id="IPR012798">
    <property type="entry name" value="Cbl_synth_CobG-like"/>
</dbReference>
<dbReference type="GO" id="GO:0043818">
    <property type="term" value="F:precorrin-3B synthase activity"/>
    <property type="evidence" value="ECO:0007669"/>
    <property type="project" value="UniProtKB-EC"/>
</dbReference>
<keyword evidence="10" id="KW-1185">Reference proteome</keyword>
<protein>
    <submittedName>
        <fullName evidence="9">Precorrin-3B synthase</fullName>
        <ecNumber evidence="9">1.14.13.83</ecNumber>
    </submittedName>
</protein>
<evidence type="ECO:0000256" key="4">
    <source>
        <dbReference type="ARBA" id="ARBA00023002"/>
    </source>
</evidence>
<evidence type="ECO:0000256" key="6">
    <source>
        <dbReference type="ARBA" id="ARBA00023014"/>
    </source>
</evidence>
<feature type="region of interest" description="Disordered" evidence="7">
    <location>
        <begin position="359"/>
        <end position="378"/>
    </location>
</feature>
<comment type="caution">
    <text evidence="9">The sequence shown here is derived from an EMBL/GenBank/DDBJ whole genome shotgun (WGS) entry which is preliminary data.</text>
</comment>
<evidence type="ECO:0000313" key="9">
    <source>
        <dbReference type="EMBL" id="MCV3271378.1"/>
    </source>
</evidence>
<keyword evidence="5" id="KW-0408">Iron</keyword>
<dbReference type="NCBIfam" id="TIGR02435">
    <property type="entry name" value="CobG"/>
    <property type="match status" value="1"/>
</dbReference>
<dbReference type="InterPro" id="IPR045854">
    <property type="entry name" value="NO2/SO3_Rdtase_4Fe4S_sf"/>
</dbReference>
<dbReference type="EMBL" id="JALIEB010000004">
    <property type="protein sequence ID" value="MCV3271378.1"/>
    <property type="molecule type" value="Genomic_DNA"/>
</dbReference>
<evidence type="ECO:0000256" key="3">
    <source>
        <dbReference type="ARBA" id="ARBA00022723"/>
    </source>
</evidence>
<dbReference type="EC" id="1.14.13.83" evidence="9"/>
<dbReference type="SUPFAM" id="SSF55124">
    <property type="entry name" value="Nitrite/Sulfite reductase N-terminal domain-like"/>
    <property type="match status" value="1"/>
</dbReference>
<dbReference type="PANTHER" id="PTHR32439:SF9">
    <property type="entry name" value="BLR3264 PROTEIN"/>
    <property type="match status" value="1"/>
</dbReference>
<dbReference type="Proteomes" id="UP001208690">
    <property type="component" value="Unassembled WGS sequence"/>
</dbReference>
<name>A0ABT3BCS7_9RHOB</name>